<feature type="region of interest" description="Disordered" evidence="1">
    <location>
        <begin position="1117"/>
        <end position="1142"/>
    </location>
</feature>
<feature type="compositionally biased region" description="Basic and acidic residues" evidence="1">
    <location>
        <begin position="927"/>
        <end position="940"/>
    </location>
</feature>
<feature type="region of interest" description="Disordered" evidence="1">
    <location>
        <begin position="2086"/>
        <end position="2419"/>
    </location>
</feature>
<name>A0A1Q9LJI1_9PSEU</name>
<feature type="compositionally biased region" description="Polar residues" evidence="1">
    <location>
        <begin position="866"/>
        <end position="875"/>
    </location>
</feature>
<dbReference type="SUPFAM" id="SSF55486">
    <property type="entry name" value="Metalloproteases ('zincins'), catalytic domain"/>
    <property type="match status" value="1"/>
</dbReference>
<feature type="region of interest" description="Disordered" evidence="1">
    <location>
        <begin position="857"/>
        <end position="944"/>
    </location>
</feature>
<dbReference type="GO" id="GO:0043484">
    <property type="term" value="P:regulation of RNA splicing"/>
    <property type="evidence" value="ECO:0007669"/>
    <property type="project" value="InterPro"/>
</dbReference>
<feature type="compositionally biased region" description="Basic and acidic residues" evidence="1">
    <location>
        <begin position="2148"/>
        <end position="2378"/>
    </location>
</feature>
<feature type="region of interest" description="Disordered" evidence="1">
    <location>
        <begin position="1887"/>
        <end position="1999"/>
    </location>
</feature>
<feature type="compositionally biased region" description="Basic and acidic residues" evidence="1">
    <location>
        <begin position="2105"/>
        <end position="2124"/>
    </location>
</feature>
<feature type="compositionally biased region" description="Low complexity" evidence="1">
    <location>
        <begin position="382"/>
        <end position="402"/>
    </location>
</feature>
<feature type="compositionally biased region" description="Pro residues" evidence="1">
    <location>
        <begin position="1665"/>
        <end position="1675"/>
    </location>
</feature>
<feature type="region of interest" description="Disordered" evidence="1">
    <location>
        <begin position="787"/>
        <end position="811"/>
    </location>
</feature>
<dbReference type="Proteomes" id="UP000186040">
    <property type="component" value="Unassembled WGS sequence"/>
</dbReference>
<reference evidence="2 3" key="1">
    <citation type="submission" date="2016-10" db="EMBL/GenBank/DDBJ databases">
        <title>The Draft Genome Sequence of Actinokineospora bangkokensis 44EHWT reveals the biosynthetic pathway of antifungal compounds Thailandins with unusual extender unit butylmalonyl-CoA.</title>
        <authorList>
            <person name="Greule A."/>
            <person name="Intra B."/>
            <person name="Flemming S."/>
            <person name="Rommel M.G."/>
            <person name="Panbangred W."/>
            <person name="Bechthold A."/>
        </authorList>
    </citation>
    <scope>NUCLEOTIDE SEQUENCE [LARGE SCALE GENOMIC DNA]</scope>
    <source>
        <strain evidence="2 3">44EHW</strain>
    </source>
</reference>
<sequence length="2520" mass="275525">MPESKSDPGPTPQDVTSGTTPESKADPGPAPQDVESETTPNPEPAPEPQDGQPDAHTDPETREPGSQVTPAPQGTTQQDPGPAHQRGRIRQLPGSGTVERSAFEVRRFETPQGPVTRATVRIDLRGDGPQVEQVWQDATQGVREHFGGQRLPNGDRLEVEIVRVGPGEPAHHTVDVTTEGTTDQTTWQVGQPPTTYAHEVGHMLGLPDEYGRGLDVDGTLMGNHTGPDVRMPSRYAQVIAQHIGDVPVRGRVDTRVTAGLPQGTPVPRAPQPGQRDGRGNQVPPPLGTTLETGLPQSLVPPRGNQSTTVDQQVPPPLRQHPVNQDQRGESSRDNGNRDNGNRDNGNRDNGNRDNGNRDNGNRDNGNRDNGNRDQRGESSRSNGNQDQNNQDQNNQDQNNQGDQEQEPTVDQIRNNLPGYLRNNESFGVASQRTNLRAHGANPLPNVLNHLRQANPGVRTWTGVDRIQGQLDNNFGPMVGGPKKFTVHGDGRPYEFSVQARPDWNAMTQGESTDDKLSASGKEKRTGSTTHSDTREQSISPSLGFSGLPPLVFSINPTVPTGPTDSHTTELKGEYGQSTKVEVGKARDVTVPVDFTFTLGTRPPTTGRAEAGVRVPQELGGDGFGARRPAPAAPPKRFAVESVTNPRGDFADQVITGMGNRFRDTTRIGSDGRQVLLDFTGNDTIKSKLPTMATRANPGPNEGWVRSETITKGGFGFRPKAAQVEMRAVPRFVEVENDVRTGVKTTDTDRTHLGVGDQGGVARKGGVSGFIGAGADFLGKGTFAVGPSGGYSRERENTQKHESSTAVKDRTETKGDVVRYRVVYDIQVRTMGNPTPITLNGQVTAHQWTTAPRARAAGLIGPAPQGNRANPGNQPADNQPGPSNQPNPNPGNQDQNNQDQNNRDQNNQDQNNQQAPDPDTDPTVFRGDGQRQRFGPDEFERGGLIPGQFEQFSSNDWFYNTIAPMLRDIPLRRGWGLNTKEFVRQFDDPAFAKGMSGKVKEILDRDKNLHNSLSDQEVQLLVERIIGPGLQVPLHRQGWGHDYHTTITLTGGIGNIRDGNVLRNDSTQTGQRVKDVQGSEHTGNRGSKVEGGVQGRVLGNIGVPGALIMGVKGTKAWTDGDKISSGGKTNYDRKQGDTLTEDGSLGNRDLRQFRADLHVDVDVESTKRLAKQWRKLSFGSPGRHAPPSHPVGTRQSTDIDVTFLLPDTMTSEVDPRTQPRARPNQPVRMANPPAPDNLTPGGPRDLDGAQLVGFTGTRDILASAQRVLTRASGQDPIFTTKDGKNSDILGNRFSPEAYRGDTRVFSRPVVADGLHYGRRRADAFGAVGVKLTPRLSARQVTAAEYEQVTKEFASSQKVSGSTSTTGTFGGFVTGVAVPTSNPTQAGGTNVGGQGVLIGNVNIATATWGKGTTGELESGETLTVTGDPERKYLTRVDITAEVVGQVQYKGNLDFDLTSPDDPERSGETLDLPESALVWLTADQLQALQSGQNNPVPRPQQHAPDRTVAPPPSMTSQGSQKQSIGLGGITSTMDLTRALPNLRADLARTIGQDAADRLLPHSGFDTTHNNHREITRFLSDVNRGAQGLLNGGKIAPLRLEDRFSGQTYEFNAKATLRAPRFDGITNVDKLKFSNTTTLTTQGDTTKGFTPTGVYLSGRGLLTLRDVPDPLPTGTPPPTTGHGPATGAMGAGAGLAQNFGDRSVKSTDKGSTAYEQSGETSGPVAKYQSQVRVELSITRHGETVGRATVDDRVSITKLAEDTLPPPQGSTRARPGRLGQHRPTTTVDPLDRTPGALQHWRGRQAGGNPAPQLTTGTFFTEHYLGDLDVLRDAAVRAVRESGAKITPATERAIRAAITPASVKAGIQSTMDGTFRLPLPKGLDRTLEVHGRVPHPPRFAGTSATVKVDGSVKTTEEHKTEVTSTSGPEVTTTAPVGSGGVVGPSGADSPNEDRPPFGSATGSAQRDATVLKPAPDGKHQESYTTTKDKTANPKSDTETKSDEKVTRTVLSDFEFRFVARQTSKPWFGSAHTGATEVQVRDAYALRLRDDHATTFTGRPLPDQLKQATTDLADKAKAWGTAHKETLGRQAAVDTAPHGAPTPAQTQALADAQRKEQQAEREWWDAYRTHQQEVAAEQARTPGGGRPSRPAPPAEGRDGIELQDNPRRDQDDQDRRDQQDRDRQERERQDRDRQERERQDRERQDRERQERERQERERQERERQEREKQERERQEREKQERERQERERQERERQEREKQERERQERERQEREKQERERQEREKQERERQEREKQEREKQEREKQERERQEREKQERERQEREKQEQEKQEREKQAREQQERQQEQDRLERERLERERADRERQEQERERQERERQERERAERERQAAQGGQPTAGPSDAGPGAQEQGRPAPLTPENLVAHDLEWGREQRMPGGWDYENWGSDGDSDSFVTAAEWSDTESFYSADDGGVAPPPVPITTQDGTAVGVGFAGPSTGGGGAPGGGGQPAGSVELSTGEAVGAGFTSGGADG</sequence>
<feature type="compositionally biased region" description="Polar residues" evidence="1">
    <location>
        <begin position="1511"/>
        <end position="1524"/>
    </location>
</feature>
<evidence type="ECO:0000256" key="1">
    <source>
        <dbReference type="SAM" id="MobiDB-lite"/>
    </source>
</evidence>
<feature type="compositionally biased region" description="Low complexity" evidence="1">
    <location>
        <begin position="1916"/>
        <end position="1930"/>
    </location>
</feature>
<feature type="region of interest" description="Disordered" evidence="1">
    <location>
        <begin position="1"/>
        <end position="110"/>
    </location>
</feature>
<evidence type="ECO:0008006" key="4">
    <source>
        <dbReference type="Google" id="ProtNLM"/>
    </source>
</evidence>
<dbReference type="STRING" id="1193682.BJP25_22930"/>
<dbReference type="GO" id="GO:0051726">
    <property type="term" value="P:regulation of cell cycle"/>
    <property type="evidence" value="ECO:0007669"/>
    <property type="project" value="InterPro"/>
</dbReference>
<accession>A0A1Q9LJI1</accession>
<feature type="compositionally biased region" description="Polar residues" evidence="1">
    <location>
        <begin position="1705"/>
        <end position="1716"/>
    </location>
</feature>
<feature type="region of interest" description="Disordered" evidence="1">
    <location>
        <begin position="1176"/>
        <end position="1195"/>
    </location>
</feature>
<dbReference type="InterPro" id="IPR032922">
    <property type="entry name" value="SON"/>
</dbReference>
<feature type="compositionally biased region" description="Polar residues" evidence="1">
    <location>
        <begin position="64"/>
        <end position="79"/>
    </location>
</feature>
<dbReference type="PANTHER" id="PTHR46528">
    <property type="entry name" value="PROTEIN SON"/>
    <property type="match status" value="1"/>
</dbReference>
<dbReference type="EMBL" id="MKQR01000017">
    <property type="protein sequence ID" value="OLR92188.1"/>
    <property type="molecule type" value="Genomic_DNA"/>
</dbReference>
<feature type="region of interest" description="Disordered" evidence="1">
    <location>
        <begin position="615"/>
        <end position="634"/>
    </location>
</feature>
<feature type="compositionally biased region" description="Basic and acidic residues" evidence="1">
    <location>
        <begin position="512"/>
        <end position="535"/>
    </location>
</feature>
<feature type="compositionally biased region" description="Polar residues" evidence="1">
    <location>
        <begin position="13"/>
        <end position="22"/>
    </location>
</feature>
<feature type="region of interest" description="Disordered" evidence="1">
    <location>
        <begin position="2454"/>
        <end position="2520"/>
    </location>
</feature>
<proteinExistence type="predicted"/>
<evidence type="ECO:0000313" key="3">
    <source>
        <dbReference type="Proteomes" id="UP000186040"/>
    </source>
</evidence>
<feature type="region of interest" description="Disordered" evidence="1">
    <location>
        <begin position="1663"/>
        <end position="1723"/>
    </location>
</feature>
<feature type="region of interest" description="Disordered" evidence="1">
    <location>
        <begin position="1207"/>
        <end position="1243"/>
    </location>
</feature>
<feature type="compositionally biased region" description="Basic and acidic residues" evidence="1">
    <location>
        <begin position="791"/>
        <end position="811"/>
    </location>
</feature>
<feature type="compositionally biased region" description="Basic and acidic residues" evidence="1">
    <location>
        <begin position="53"/>
        <end position="63"/>
    </location>
</feature>
<dbReference type="PANTHER" id="PTHR46528:SF1">
    <property type="entry name" value="PROTEIN SON"/>
    <property type="match status" value="1"/>
</dbReference>
<feature type="compositionally biased region" description="Basic and acidic residues" evidence="1">
    <location>
        <begin position="326"/>
        <end position="378"/>
    </location>
</feature>
<comment type="caution">
    <text evidence="2">The sequence shown here is derived from an EMBL/GenBank/DDBJ whole genome shotgun (WGS) entry which is preliminary data.</text>
</comment>
<dbReference type="OrthoDB" id="3630599at2"/>
<dbReference type="RefSeq" id="WP_075976077.1">
    <property type="nucleotide sequence ID" value="NZ_MKQR01000017.1"/>
</dbReference>
<evidence type="ECO:0000313" key="2">
    <source>
        <dbReference type="EMBL" id="OLR92188.1"/>
    </source>
</evidence>
<feature type="compositionally biased region" description="Low complexity" evidence="1">
    <location>
        <begin position="889"/>
        <end position="916"/>
    </location>
</feature>
<feature type="compositionally biased region" description="Basic and acidic residues" evidence="1">
    <location>
        <begin position="1969"/>
        <end position="1999"/>
    </location>
</feature>
<dbReference type="GO" id="GO:0003723">
    <property type="term" value="F:RNA binding"/>
    <property type="evidence" value="ECO:0007669"/>
    <property type="project" value="InterPro"/>
</dbReference>
<feature type="region of interest" description="Disordered" evidence="1">
    <location>
        <begin position="256"/>
        <end position="407"/>
    </location>
</feature>
<feature type="region of interest" description="Disordered" evidence="1">
    <location>
        <begin position="502"/>
        <end position="545"/>
    </location>
</feature>
<keyword evidence="3" id="KW-1185">Reference proteome</keyword>
<feature type="compositionally biased region" description="Gly residues" evidence="1">
    <location>
        <begin position="2484"/>
        <end position="2497"/>
    </location>
</feature>
<organism evidence="2 3">
    <name type="scientific">Actinokineospora bangkokensis</name>
    <dbReference type="NCBI Taxonomy" id="1193682"/>
    <lineage>
        <taxon>Bacteria</taxon>
        <taxon>Bacillati</taxon>
        <taxon>Actinomycetota</taxon>
        <taxon>Actinomycetes</taxon>
        <taxon>Pseudonocardiales</taxon>
        <taxon>Pseudonocardiaceae</taxon>
        <taxon>Actinokineospora</taxon>
    </lineage>
</organism>
<protein>
    <recommendedName>
        <fullName evidence="4">Tox-PL domain-containing protein</fullName>
    </recommendedName>
</protein>
<feature type="region of interest" description="Disordered" evidence="1">
    <location>
        <begin position="1066"/>
        <end position="1091"/>
    </location>
</feature>
<feature type="region of interest" description="Disordered" evidence="1">
    <location>
        <begin position="1755"/>
        <end position="1806"/>
    </location>
</feature>
<feature type="region of interest" description="Disordered" evidence="1">
    <location>
        <begin position="1487"/>
        <end position="1524"/>
    </location>
</feature>
<gene>
    <name evidence="2" type="ORF">BJP25_22930</name>
</gene>